<gene>
    <name evidence="2" type="ORF">MYCFIDRAFT_210714</name>
</gene>
<reference evidence="2 3" key="1">
    <citation type="journal article" date="2012" name="PLoS Pathog.">
        <title>Diverse lifestyles and strategies of plant pathogenesis encoded in the genomes of eighteen Dothideomycetes fungi.</title>
        <authorList>
            <person name="Ohm R.A."/>
            <person name="Feau N."/>
            <person name="Henrissat B."/>
            <person name="Schoch C.L."/>
            <person name="Horwitz B.A."/>
            <person name="Barry K.W."/>
            <person name="Condon B.J."/>
            <person name="Copeland A.C."/>
            <person name="Dhillon B."/>
            <person name="Glaser F."/>
            <person name="Hesse C.N."/>
            <person name="Kosti I."/>
            <person name="LaButti K."/>
            <person name="Lindquist E.A."/>
            <person name="Lucas S."/>
            <person name="Salamov A.A."/>
            <person name="Bradshaw R.E."/>
            <person name="Ciuffetti L."/>
            <person name="Hamelin R.C."/>
            <person name="Kema G.H.J."/>
            <person name="Lawrence C."/>
            <person name="Scott J.A."/>
            <person name="Spatafora J.W."/>
            <person name="Turgeon B.G."/>
            <person name="de Wit P.J.G.M."/>
            <person name="Zhong S."/>
            <person name="Goodwin S.B."/>
            <person name="Grigoriev I.V."/>
        </authorList>
    </citation>
    <scope>NUCLEOTIDE SEQUENCE [LARGE SCALE GENOMIC DNA]</scope>
    <source>
        <strain evidence="2 3">CIRAD86</strain>
    </source>
</reference>
<evidence type="ECO:0000313" key="3">
    <source>
        <dbReference type="Proteomes" id="UP000016932"/>
    </source>
</evidence>
<keyword evidence="1" id="KW-0472">Membrane</keyword>
<proteinExistence type="predicted"/>
<dbReference type="EMBL" id="KB446557">
    <property type="protein sequence ID" value="EME83843.1"/>
    <property type="molecule type" value="Genomic_DNA"/>
</dbReference>
<name>M3B385_PSEFD</name>
<accession>M3B385</accession>
<protein>
    <submittedName>
        <fullName evidence="2">Uncharacterized protein</fullName>
    </submittedName>
</protein>
<keyword evidence="1" id="KW-1133">Transmembrane helix</keyword>
<evidence type="ECO:0000256" key="1">
    <source>
        <dbReference type="SAM" id="Phobius"/>
    </source>
</evidence>
<keyword evidence="1" id="KW-0812">Transmembrane</keyword>
<dbReference type="VEuPathDB" id="FungiDB:MYCFIDRAFT_210714"/>
<dbReference type="KEGG" id="pfj:MYCFIDRAFT_210714"/>
<keyword evidence="3" id="KW-1185">Reference proteome</keyword>
<dbReference type="RefSeq" id="XP_007924474.1">
    <property type="nucleotide sequence ID" value="XM_007926283.1"/>
</dbReference>
<dbReference type="AlphaFoldDB" id="M3B385"/>
<dbReference type="GeneID" id="19337176"/>
<dbReference type="Proteomes" id="UP000016932">
    <property type="component" value="Unassembled WGS sequence"/>
</dbReference>
<organism evidence="2 3">
    <name type="scientific">Pseudocercospora fijiensis (strain CIRAD86)</name>
    <name type="common">Black leaf streak disease fungus</name>
    <name type="synonym">Mycosphaerella fijiensis</name>
    <dbReference type="NCBI Taxonomy" id="383855"/>
    <lineage>
        <taxon>Eukaryota</taxon>
        <taxon>Fungi</taxon>
        <taxon>Dikarya</taxon>
        <taxon>Ascomycota</taxon>
        <taxon>Pezizomycotina</taxon>
        <taxon>Dothideomycetes</taxon>
        <taxon>Dothideomycetidae</taxon>
        <taxon>Mycosphaerellales</taxon>
        <taxon>Mycosphaerellaceae</taxon>
        <taxon>Pseudocercospora</taxon>
    </lineage>
</organism>
<sequence>MLGVEHKTMAAKTHPSELWAFVLSVGAGTLRTILQWLALCATKKGRVAFQEVSTAFRYVDGVATFGESTRRGFDFSTHRKRLWDQERGY</sequence>
<evidence type="ECO:0000313" key="2">
    <source>
        <dbReference type="EMBL" id="EME83843.1"/>
    </source>
</evidence>
<feature type="transmembrane region" description="Helical" evidence="1">
    <location>
        <begin position="18"/>
        <end position="39"/>
    </location>
</feature>
<dbReference type="HOGENOM" id="CLU_2455683_0_0_1"/>